<dbReference type="Pfam" id="PF20736">
    <property type="entry name" value="Glyco_hydro127M"/>
    <property type="match status" value="1"/>
</dbReference>
<dbReference type="InterPro" id="IPR049046">
    <property type="entry name" value="Beta-AFase-like_GH127_middle"/>
</dbReference>
<gene>
    <name evidence="4" type="ORF">DWY20_01155</name>
</gene>
<evidence type="ECO:0000313" key="4">
    <source>
        <dbReference type="EMBL" id="RGS00271.1"/>
    </source>
</evidence>
<evidence type="ECO:0000259" key="2">
    <source>
        <dbReference type="Pfam" id="PF20736"/>
    </source>
</evidence>
<dbReference type="InterPro" id="IPR008928">
    <property type="entry name" value="6-hairpin_glycosidase_sf"/>
</dbReference>
<name>A0A412GZ44_9BACT</name>
<sequence>MLLPFISYASIKKTKSSDVLQPVSFNEVILEDNFWLPRLQIQKEVLVPFALEKVRPAMDNLRKTGNYLNGVKDELPFPHRFVASDLYKVMEGAAYLLTLEKDSALEHTMDSIIDLIGNAQEEDGYLYEAHTTGVSASHEHWGGAGMGDKPYSWVVHSHELYNMGHMYEGAVAYYLATGKDKWLKIAEKNARHINHVFFEGDPKYNNGNPVNQAPGHQEIELALVKLYRTTGDSLYLKMAKKFIDIRGVTYQPEGEGVMAPSYAQQHLPVREQTKAVGHAVRATYLYAGMADVLAQTGDKSLQPALDSIWNNIVDTRMHITGGLGAIHGIEGFGPEYVLPNKDAYNETCAAVGNVMFNYRMFLAKKDARYVDVAEVALYNNVLAGVNLDGNKFFYVNPLEADARNAFNQGLKGRSPWFGTACCPSNIARLIPQIPGMMYAHTDNDIYCTFYAGTSTVVSLSDGKVTIKQTTNYPFDESVRFEIKPEQSKQRFAMHFRIPTWVGKQFVPGKLYHYLNDKPAEWKVLLNGKEVSVKPHKGFVTIERAWKSGDLVELQLPMLVRYNKAISQVEADIDRVCITRGPLVYCAESVDNVAMPASYVVNPSEDISITKGAGALKYIDFITVPAHSVQDKDVHSLTLLPYYAWDNRGDDAMIVWLSENDSLANASIPKISEYISDIKATHTFDRDDVYAMLTNGYPANSFDTSIPRWTSWPQKGEEQIVEFILKRPIALQSFSVYWYDDGGGVQVPKSWSLEYKQNGEWKTFPIYVTDEYRMLKDQYNMVHPGKDITTEGLRLRIVPLPHAAVGILSVQIEEVK</sequence>
<dbReference type="InterPro" id="IPR049049">
    <property type="entry name" value="Beta-AFase-like_GH127_C"/>
</dbReference>
<dbReference type="PANTHER" id="PTHR43465:SF2">
    <property type="entry name" value="DUF1680 DOMAIN PROTEIN (AFU_ORTHOLOGUE AFUA_1G08910)"/>
    <property type="match status" value="1"/>
</dbReference>
<dbReference type="EMBL" id="QRUU01000002">
    <property type="protein sequence ID" value="RGS00271.1"/>
    <property type="molecule type" value="Genomic_DNA"/>
</dbReference>
<evidence type="ECO:0008006" key="6">
    <source>
        <dbReference type="Google" id="ProtNLM"/>
    </source>
</evidence>
<comment type="caution">
    <text evidence="4">The sequence shown here is derived from an EMBL/GenBank/DDBJ whole genome shotgun (WGS) entry which is preliminary data.</text>
</comment>
<dbReference type="Gene3D" id="2.60.120.260">
    <property type="entry name" value="Galactose-binding domain-like"/>
    <property type="match status" value="1"/>
</dbReference>
<dbReference type="SUPFAM" id="SSF48208">
    <property type="entry name" value="Six-hairpin glycosidases"/>
    <property type="match status" value="1"/>
</dbReference>
<dbReference type="InterPro" id="IPR012878">
    <property type="entry name" value="Beta-AFase-like_GH127_cat"/>
</dbReference>
<organism evidence="4 5">
    <name type="scientific">Phocaeicola coprocola</name>
    <dbReference type="NCBI Taxonomy" id="310298"/>
    <lineage>
        <taxon>Bacteria</taxon>
        <taxon>Pseudomonadati</taxon>
        <taxon>Bacteroidota</taxon>
        <taxon>Bacteroidia</taxon>
        <taxon>Bacteroidales</taxon>
        <taxon>Bacteroidaceae</taxon>
        <taxon>Phocaeicola</taxon>
    </lineage>
</organism>
<accession>A0A412GZ44</accession>
<protein>
    <recommendedName>
        <fullName evidence="6">F5/8 type C domain-containing protein</fullName>
    </recommendedName>
</protein>
<evidence type="ECO:0000313" key="5">
    <source>
        <dbReference type="Proteomes" id="UP000285864"/>
    </source>
</evidence>
<feature type="domain" description="Non-reducing end beta-L-arabinofuranosidase-like GH127 catalytic" evidence="1">
    <location>
        <begin position="28"/>
        <end position="434"/>
    </location>
</feature>
<dbReference type="PANTHER" id="PTHR43465">
    <property type="entry name" value="DUF1680 DOMAIN PROTEIN (AFU_ORTHOLOGUE AFUA_1G08910)"/>
    <property type="match status" value="1"/>
</dbReference>
<dbReference type="AlphaFoldDB" id="A0A412GZ44"/>
<proteinExistence type="predicted"/>
<dbReference type="Proteomes" id="UP000285864">
    <property type="component" value="Unassembled WGS sequence"/>
</dbReference>
<dbReference type="Pfam" id="PF07944">
    <property type="entry name" value="Beta-AFase-like_GH127_cat"/>
    <property type="match status" value="1"/>
</dbReference>
<dbReference type="Gene3D" id="1.50.10.20">
    <property type="match status" value="1"/>
</dbReference>
<dbReference type="Pfam" id="PF20737">
    <property type="entry name" value="Glyco_hydro127C"/>
    <property type="match status" value="1"/>
</dbReference>
<dbReference type="InterPro" id="IPR049174">
    <property type="entry name" value="Beta-AFase-like"/>
</dbReference>
<dbReference type="GO" id="GO:0005975">
    <property type="term" value="P:carbohydrate metabolic process"/>
    <property type="evidence" value="ECO:0007669"/>
    <property type="project" value="InterPro"/>
</dbReference>
<feature type="domain" description="Non-reducing end beta-L-arabinofuranosidase-like GH127 middle" evidence="2">
    <location>
        <begin position="445"/>
        <end position="557"/>
    </location>
</feature>
<evidence type="ECO:0000259" key="3">
    <source>
        <dbReference type="Pfam" id="PF20737"/>
    </source>
</evidence>
<evidence type="ECO:0000259" key="1">
    <source>
        <dbReference type="Pfam" id="PF07944"/>
    </source>
</evidence>
<keyword evidence="5" id="KW-1185">Reference proteome</keyword>
<feature type="domain" description="Non-reducing end beta-L-arabinofuranosidase-like GH127 C-terminal" evidence="3">
    <location>
        <begin position="559"/>
        <end position="656"/>
    </location>
</feature>
<reference evidence="4 5" key="1">
    <citation type="submission" date="2018-08" db="EMBL/GenBank/DDBJ databases">
        <title>A genome reference for cultivated species of the human gut microbiota.</title>
        <authorList>
            <person name="Zou Y."/>
            <person name="Xue W."/>
            <person name="Luo G."/>
        </authorList>
    </citation>
    <scope>NUCLEOTIDE SEQUENCE [LARGE SCALE GENOMIC DNA]</scope>
    <source>
        <strain evidence="4 5">AF24-2</strain>
    </source>
</reference>